<dbReference type="AlphaFoldDB" id="A0A1C1YU82"/>
<keyword evidence="1" id="KW-0472">Membrane</keyword>
<evidence type="ECO:0000313" key="2">
    <source>
        <dbReference type="EMBL" id="OCW57072.1"/>
    </source>
</evidence>
<gene>
    <name evidence="2" type="ORF">AWJ14_07935</name>
</gene>
<feature type="transmembrane region" description="Helical" evidence="1">
    <location>
        <begin position="56"/>
        <end position="79"/>
    </location>
</feature>
<protein>
    <submittedName>
        <fullName evidence="2">Uncharacterized protein</fullName>
    </submittedName>
</protein>
<feature type="transmembrane region" description="Helical" evidence="1">
    <location>
        <begin position="26"/>
        <end position="49"/>
    </location>
</feature>
<dbReference type="EMBL" id="LQZT01000023">
    <property type="protein sequence ID" value="OCW57072.1"/>
    <property type="molecule type" value="Genomic_DNA"/>
</dbReference>
<organism evidence="2 3">
    <name type="scientific">Hoeflea olei</name>
    <dbReference type="NCBI Taxonomy" id="1480615"/>
    <lineage>
        <taxon>Bacteria</taxon>
        <taxon>Pseudomonadati</taxon>
        <taxon>Pseudomonadota</taxon>
        <taxon>Alphaproteobacteria</taxon>
        <taxon>Hyphomicrobiales</taxon>
        <taxon>Rhizobiaceae</taxon>
        <taxon>Hoeflea</taxon>
    </lineage>
</organism>
<dbReference type="RefSeq" id="WP_066180354.1">
    <property type="nucleotide sequence ID" value="NZ_LQZT01000023.1"/>
</dbReference>
<evidence type="ECO:0000313" key="3">
    <source>
        <dbReference type="Proteomes" id="UP000094795"/>
    </source>
</evidence>
<feature type="transmembrane region" description="Helical" evidence="1">
    <location>
        <begin position="240"/>
        <end position="262"/>
    </location>
</feature>
<dbReference type="STRING" id="1480615.AWJ14_07935"/>
<keyword evidence="3" id="KW-1185">Reference proteome</keyword>
<dbReference type="Proteomes" id="UP000094795">
    <property type="component" value="Unassembled WGS sequence"/>
</dbReference>
<dbReference type="OrthoDB" id="147179at2"/>
<comment type="caution">
    <text evidence="2">The sequence shown here is derived from an EMBL/GenBank/DDBJ whole genome shotgun (WGS) entry which is preliminary data.</text>
</comment>
<proteinExistence type="predicted"/>
<keyword evidence="1" id="KW-0812">Transmembrane</keyword>
<keyword evidence="1" id="KW-1133">Transmembrane helix</keyword>
<reference evidence="2 3" key="1">
    <citation type="submission" date="2015-12" db="EMBL/GenBank/DDBJ databases">
        <authorList>
            <person name="Shamseldin A."/>
            <person name="Moawad H."/>
            <person name="Abd El-Rahim W.M."/>
            <person name="Sadowsky M.J."/>
        </authorList>
    </citation>
    <scope>NUCLEOTIDE SEQUENCE [LARGE SCALE GENOMIC DNA]</scope>
    <source>
        <strain evidence="2 3">JC234</strain>
    </source>
</reference>
<accession>A0A1C1YU82</accession>
<feature type="transmembrane region" description="Helical" evidence="1">
    <location>
        <begin position="214"/>
        <end position="234"/>
    </location>
</feature>
<sequence length="328" mass="35011">MWNFSLSGALALMARTAPFLLFRMAVYFAIACAYVIATGTGAAIGYGVGQFGDGDFLASSTAVGGFAGFGIVAAVLYLLREYVLYLVKAGHIAVLVELMDGRALPEAEGQVSYGSRMVRERFTEASVLFGVDQLVKGVIAAIAGLVEGIASFLPIPGLEAAARMFRGFLKIAVGFTDEVILAHALRTRSDNPWASAEEALVLYGQNYKTMLRNAAWLAVLIYGLSFVVFLLALAPAAALVYLMPGALGAGGFVFALLFAWAFKEALLEPLAITCMLQVYFKTTEGQVPDPQWRARLRDLSGKFRDIGSKAASWASGRQPPVRPLAASA</sequence>
<evidence type="ECO:0000256" key="1">
    <source>
        <dbReference type="SAM" id="Phobius"/>
    </source>
</evidence>
<name>A0A1C1YU82_9HYPH</name>